<dbReference type="Proteomes" id="UP000307602">
    <property type="component" value="Unassembled WGS sequence"/>
</dbReference>
<comment type="caution">
    <text evidence="1">The sequence shown here is derived from an EMBL/GenBank/DDBJ whole genome shotgun (WGS) entry which is preliminary data.</text>
</comment>
<keyword evidence="2" id="KW-1185">Reference proteome</keyword>
<protein>
    <submittedName>
        <fullName evidence="1">Uncharacterized protein</fullName>
    </submittedName>
</protein>
<proteinExistence type="predicted"/>
<accession>A0A4S1DS48</accession>
<dbReference type="AlphaFoldDB" id="A0A4S1DS48"/>
<gene>
    <name evidence="1" type="ORF">EM932_18340</name>
</gene>
<sequence>MKLYPFILFFAFALRPAYNIGYVAYFQLNIDYIIETYCVNKEKPELQCNGKCHLANQLAVNSIDDTEDSSFLDTIFEAFIPVYFHKNTSHFSVAQLFISVKNNWSYHNTFTTIVKDILIPPPQV</sequence>
<evidence type="ECO:0000313" key="2">
    <source>
        <dbReference type="Proteomes" id="UP000307602"/>
    </source>
</evidence>
<name>A0A4S1DS48_9FLAO</name>
<dbReference type="RefSeq" id="WP_135878663.1">
    <property type="nucleotide sequence ID" value="NZ_SRSO01000035.1"/>
</dbReference>
<dbReference type="EMBL" id="SRSO01000035">
    <property type="protein sequence ID" value="TGV00747.1"/>
    <property type="molecule type" value="Genomic_DNA"/>
</dbReference>
<dbReference type="OrthoDB" id="980645at2"/>
<reference evidence="1 2" key="1">
    <citation type="submission" date="2019-04" db="EMBL/GenBank/DDBJ databases">
        <authorList>
            <person name="Liu A."/>
        </authorList>
    </citation>
    <scope>NUCLEOTIDE SEQUENCE [LARGE SCALE GENOMIC DNA]</scope>
    <source>
        <strain evidence="1 2">RZ03</strain>
    </source>
</reference>
<organism evidence="1 2">
    <name type="scientific">Flavivirga rizhaonensis</name>
    <dbReference type="NCBI Taxonomy" id="2559571"/>
    <lineage>
        <taxon>Bacteria</taxon>
        <taxon>Pseudomonadati</taxon>
        <taxon>Bacteroidota</taxon>
        <taxon>Flavobacteriia</taxon>
        <taxon>Flavobacteriales</taxon>
        <taxon>Flavobacteriaceae</taxon>
        <taxon>Flavivirga</taxon>
    </lineage>
</organism>
<evidence type="ECO:0000313" key="1">
    <source>
        <dbReference type="EMBL" id="TGV00747.1"/>
    </source>
</evidence>